<feature type="domain" description="Transcriptional regulator SbtR-like C-terminal" evidence="1">
    <location>
        <begin position="22"/>
        <end position="107"/>
    </location>
</feature>
<dbReference type="Gene3D" id="1.10.357.10">
    <property type="entry name" value="Tetracycline Repressor, domain 2"/>
    <property type="match status" value="1"/>
</dbReference>
<evidence type="ECO:0000313" key="3">
    <source>
        <dbReference type="Proteomes" id="UP000468735"/>
    </source>
</evidence>
<dbReference type="SUPFAM" id="SSF48498">
    <property type="entry name" value="Tetracyclin repressor-like, C-terminal domain"/>
    <property type="match status" value="1"/>
</dbReference>
<protein>
    <recommendedName>
        <fullName evidence="1">Transcriptional regulator SbtR-like C-terminal domain-containing protein</fullName>
    </recommendedName>
</protein>
<dbReference type="Proteomes" id="UP000468735">
    <property type="component" value="Unassembled WGS sequence"/>
</dbReference>
<proteinExistence type="predicted"/>
<dbReference type="AlphaFoldDB" id="A0A6H9YJG2"/>
<organism evidence="2 3">
    <name type="scientific">Actinomadura rudentiformis</name>
    <dbReference type="NCBI Taxonomy" id="359158"/>
    <lineage>
        <taxon>Bacteria</taxon>
        <taxon>Bacillati</taxon>
        <taxon>Actinomycetota</taxon>
        <taxon>Actinomycetes</taxon>
        <taxon>Streptosporangiales</taxon>
        <taxon>Thermomonosporaceae</taxon>
        <taxon>Actinomadura</taxon>
    </lineage>
</organism>
<gene>
    <name evidence="2" type="ORF">F8566_31290</name>
</gene>
<name>A0A6H9YJG2_9ACTN</name>
<sequence length="109" mass="11822">MRADPVAALCDEGEALLEARSPADALFAWLRSYITTQRTLAADAPLFEDRHESVHATASALLTRAQRSGVVRADLTATDLLTMANGIALASTDPDQTRRLLRFLRRGAS</sequence>
<dbReference type="EMBL" id="WBMT01000016">
    <property type="protein sequence ID" value="KAB2344417.1"/>
    <property type="molecule type" value="Genomic_DNA"/>
</dbReference>
<reference evidence="2 3" key="1">
    <citation type="submission" date="2019-09" db="EMBL/GenBank/DDBJ databases">
        <title>Actinomadura physcomitrii sp. nov., a novel actinomycete isolated from moss [Physcomitrium sphaericum (Ludw) Fuernr].</title>
        <authorList>
            <person name="Zhuang X."/>
            <person name="Liu C."/>
        </authorList>
    </citation>
    <scope>NUCLEOTIDE SEQUENCE [LARGE SCALE GENOMIC DNA]</scope>
    <source>
        <strain evidence="2 3">HMC1</strain>
    </source>
</reference>
<dbReference type="InterPro" id="IPR036271">
    <property type="entry name" value="Tet_transcr_reg_TetR-rel_C_sf"/>
</dbReference>
<dbReference type="RefSeq" id="WP_151565445.1">
    <property type="nucleotide sequence ID" value="NZ_WBMT01000016.1"/>
</dbReference>
<accession>A0A6H9YJG2</accession>
<dbReference type="OrthoDB" id="3295174at2"/>
<dbReference type="InterPro" id="IPR049445">
    <property type="entry name" value="TetR_SbtR-like_C"/>
</dbReference>
<evidence type="ECO:0000259" key="1">
    <source>
        <dbReference type="Pfam" id="PF21597"/>
    </source>
</evidence>
<evidence type="ECO:0000313" key="2">
    <source>
        <dbReference type="EMBL" id="KAB2344417.1"/>
    </source>
</evidence>
<dbReference type="Pfam" id="PF21597">
    <property type="entry name" value="TetR_C_43"/>
    <property type="match status" value="1"/>
</dbReference>
<keyword evidence="3" id="KW-1185">Reference proteome</keyword>
<comment type="caution">
    <text evidence="2">The sequence shown here is derived from an EMBL/GenBank/DDBJ whole genome shotgun (WGS) entry which is preliminary data.</text>
</comment>